<protein>
    <submittedName>
        <fullName evidence="2">Uncharacterized protein</fullName>
    </submittedName>
</protein>
<feature type="signal peptide" evidence="1">
    <location>
        <begin position="1"/>
        <end position="26"/>
    </location>
</feature>
<sequence>MDPQITLTCCCSSILFLSSNVYLVQGLYGMSKNCGKRWMFEVTREQSFFKRGTGWSTSIEWRFPWFLTLHVQAMFSVYEDVKHPESSWFLWPFGPQVTFSPSLSGSPCSLVSIRLCPSYDPR</sequence>
<keyword evidence="1" id="KW-0732">Signal</keyword>
<evidence type="ECO:0000313" key="2">
    <source>
        <dbReference type="EMBL" id="MBA4680925.1"/>
    </source>
</evidence>
<feature type="chain" id="PRO_5028324442" evidence="1">
    <location>
        <begin position="27"/>
        <end position="122"/>
    </location>
</feature>
<organism evidence="2">
    <name type="scientific">Opuntia streptacantha</name>
    <name type="common">Prickly pear cactus</name>
    <name type="synonym">Opuntia cardona</name>
    <dbReference type="NCBI Taxonomy" id="393608"/>
    <lineage>
        <taxon>Eukaryota</taxon>
        <taxon>Viridiplantae</taxon>
        <taxon>Streptophyta</taxon>
        <taxon>Embryophyta</taxon>
        <taxon>Tracheophyta</taxon>
        <taxon>Spermatophyta</taxon>
        <taxon>Magnoliopsida</taxon>
        <taxon>eudicotyledons</taxon>
        <taxon>Gunneridae</taxon>
        <taxon>Pentapetalae</taxon>
        <taxon>Caryophyllales</taxon>
        <taxon>Cactineae</taxon>
        <taxon>Cactaceae</taxon>
        <taxon>Opuntioideae</taxon>
        <taxon>Opuntia</taxon>
    </lineage>
</organism>
<proteinExistence type="predicted"/>
<dbReference type="EMBL" id="GISG01288804">
    <property type="protein sequence ID" value="MBA4680925.1"/>
    <property type="molecule type" value="Transcribed_RNA"/>
</dbReference>
<name>A0A7C9FAJ7_OPUST</name>
<reference evidence="2" key="1">
    <citation type="journal article" date="2013" name="J. Plant Res.">
        <title>Effect of fungi and light on seed germination of three Opuntia species from semiarid lands of central Mexico.</title>
        <authorList>
            <person name="Delgado-Sanchez P."/>
            <person name="Jimenez-Bremont J.F."/>
            <person name="Guerrero-Gonzalez Mde L."/>
            <person name="Flores J."/>
        </authorList>
    </citation>
    <scope>NUCLEOTIDE SEQUENCE</scope>
    <source>
        <tissue evidence="2">Cladode</tissue>
    </source>
</reference>
<dbReference type="AlphaFoldDB" id="A0A7C9FAJ7"/>
<reference evidence="2" key="2">
    <citation type="submission" date="2020-07" db="EMBL/GenBank/DDBJ databases">
        <authorList>
            <person name="Vera ALvarez R."/>
            <person name="Arias-Moreno D.M."/>
            <person name="Jimenez-Jacinto V."/>
            <person name="Jimenez-Bremont J.F."/>
            <person name="Swaminathan K."/>
            <person name="Moose S.P."/>
            <person name="Guerrero-Gonzalez M.L."/>
            <person name="Marino-Ramirez L."/>
            <person name="Landsman D."/>
            <person name="Rodriguez-Kessler M."/>
            <person name="Delgado-Sanchez P."/>
        </authorList>
    </citation>
    <scope>NUCLEOTIDE SEQUENCE</scope>
    <source>
        <tissue evidence="2">Cladode</tissue>
    </source>
</reference>
<accession>A0A7C9FAJ7</accession>
<evidence type="ECO:0000256" key="1">
    <source>
        <dbReference type="SAM" id="SignalP"/>
    </source>
</evidence>